<proteinExistence type="predicted"/>
<dbReference type="EMBL" id="BAABJJ010000020">
    <property type="protein sequence ID" value="GAA4943607.1"/>
    <property type="molecule type" value="Genomic_DNA"/>
</dbReference>
<reference evidence="3" key="1">
    <citation type="journal article" date="2019" name="Int. J. Syst. Evol. Microbiol.">
        <title>The Global Catalogue of Microorganisms (GCM) 10K type strain sequencing project: providing services to taxonomists for standard genome sequencing and annotation.</title>
        <authorList>
            <consortium name="The Broad Institute Genomics Platform"/>
            <consortium name="The Broad Institute Genome Sequencing Center for Infectious Disease"/>
            <person name="Wu L."/>
            <person name="Ma J."/>
        </authorList>
    </citation>
    <scope>NUCLEOTIDE SEQUENCE [LARGE SCALE GENOMIC DNA]</scope>
    <source>
        <strain evidence="3">JCM 18285</strain>
    </source>
</reference>
<organism evidence="2 3">
    <name type="scientific">Algibacter agarivorans</name>
    <dbReference type="NCBI Taxonomy" id="1109741"/>
    <lineage>
        <taxon>Bacteria</taxon>
        <taxon>Pseudomonadati</taxon>
        <taxon>Bacteroidota</taxon>
        <taxon>Flavobacteriia</taxon>
        <taxon>Flavobacteriales</taxon>
        <taxon>Flavobacteriaceae</taxon>
        <taxon>Algibacter</taxon>
    </lineage>
</organism>
<keyword evidence="1" id="KW-0732">Signal</keyword>
<keyword evidence="3" id="KW-1185">Reference proteome</keyword>
<dbReference type="Proteomes" id="UP001501302">
    <property type="component" value="Unassembled WGS sequence"/>
</dbReference>
<protein>
    <submittedName>
        <fullName evidence="2">Uncharacterized protein</fullName>
    </submittedName>
</protein>
<gene>
    <name evidence="2" type="ORF">GCM10023314_15810</name>
</gene>
<comment type="caution">
    <text evidence="2">The sequence shown here is derived from an EMBL/GenBank/DDBJ whole genome shotgun (WGS) entry which is preliminary data.</text>
</comment>
<name>A0ABP9GJ87_9FLAO</name>
<dbReference type="PROSITE" id="PS01039">
    <property type="entry name" value="SBP_BACTERIAL_3"/>
    <property type="match status" value="1"/>
</dbReference>
<sequence>MNKTEFSRKDYMDIFKDISSATASRDLKKGIEIELFEKIGERNKTTYRLKTGYNNDIYYTTL</sequence>
<evidence type="ECO:0000313" key="2">
    <source>
        <dbReference type="EMBL" id="GAA4943607.1"/>
    </source>
</evidence>
<evidence type="ECO:0000256" key="1">
    <source>
        <dbReference type="ARBA" id="ARBA00022729"/>
    </source>
</evidence>
<evidence type="ECO:0000313" key="3">
    <source>
        <dbReference type="Proteomes" id="UP001501302"/>
    </source>
</evidence>
<dbReference type="InterPro" id="IPR018313">
    <property type="entry name" value="SBP_3_CS"/>
</dbReference>
<accession>A0ABP9GJ87</accession>